<evidence type="ECO:0000256" key="2">
    <source>
        <dbReference type="ARBA" id="ARBA00022795"/>
    </source>
</evidence>
<proteinExistence type="inferred from homology"/>
<reference evidence="6" key="1">
    <citation type="submission" date="2022-12" db="EMBL/GenBank/DDBJ databases">
        <authorList>
            <person name="Wang J."/>
        </authorList>
    </citation>
    <scope>NUCLEOTIDE SEQUENCE</scope>
    <source>
        <strain evidence="6">HY-42-06</strain>
    </source>
</reference>
<dbReference type="EMBL" id="JAPQES010000002">
    <property type="protein sequence ID" value="MCY6370423.1"/>
    <property type="molecule type" value="Genomic_DNA"/>
</dbReference>
<comment type="caution">
    <text evidence="6">The sequence shown here is derived from an EMBL/GenBank/DDBJ whole genome shotgun (WGS) entry which is preliminary data.</text>
</comment>
<evidence type="ECO:0000313" key="7">
    <source>
        <dbReference type="Proteomes" id="UP001079657"/>
    </source>
</evidence>
<comment type="subunit">
    <text evidence="5">Interacts with translational regulator CsrA and flagellin(s).</text>
</comment>
<name>A0ABT4CPQ6_9CLOT</name>
<dbReference type="SUPFAM" id="SSF141457">
    <property type="entry name" value="BH3618-like"/>
    <property type="match status" value="1"/>
</dbReference>
<evidence type="ECO:0000256" key="4">
    <source>
        <dbReference type="ARBA" id="ARBA00023186"/>
    </source>
</evidence>
<keyword evidence="6" id="KW-0282">Flagellum</keyword>
<dbReference type="RefSeq" id="WP_268049164.1">
    <property type="nucleotide sequence ID" value="NZ_JAPQES010000002.1"/>
</dbReference>
<evidence type="ECO:0000313" key="6">
    <source>
        <dbReference type="EMBL" id="MCY6370423.1"/>
    </source>
</evidence>
<keyword evidence="7" id="KW-1185">Reference proteome</keyword>
<dbReference type="InterPro" id="IPR003775">
    <property type="entry name" value="Flagellar_assembly_factor_FliW"/>
</dbReference>
<dbReference type="NCBIfam" id="NF009793">
    <property type="entry name" value="PRK13285.1-1"/>
    <property type="match status" value="1"/>
</dbReference>
<evidence type="ECO:0000256" key="3">
    <source>
        <dbReference type="ARBA" id="ARBA00022845"/>
    </source>
</evidence>
<protein>
    <recommendedName>
        <fullName evidence="5">Flagellar assembly factor FliW</fullName>
    </recommendedName>
</protein>
<dbReference type="InterPro" id="IPR024046">
    <property type="entry name" value="Flagellar_assmbl_FliW_dom_sf"/>
</dbReference>
<comment type="subcellular location">
    <subcellularLocation>
        <location evidence="5">Cytoplasm</location>
    </subcellularLocation>
</comment>
<dbReference type="PANTHER" id="PTHR39190:SF1">
    <property type="entry name" value="FLAGELLAR ASSEMBLY FACTOR FLIW"/>
    <property type="match status" value="1"/>
</dbReference>
<evidence type="ECO:0000256" key="1">
    <source>
        <dbReference type="ARBA" id="ARBA00022490"/>
    </source>
</evidence>
<dbReference type="PANTHER" id="PTHR39190">
    <property type="entry name" value="FLAGELLAR ASSEMBLY FACTOR FLIW"/>
    <property type="match status" value="1"/>
</dbReference>
<keyword evidence="1 5" id="KW-0963">Cytoplasm</keyword>
<dbReference type="Gene3D" id="2.30.290.10">
    <property type="entry name" value="BH3618-like"/>
    <property type="match status" value="1"/>
</dbReference>
<dbReference type="Proteomes" id="UP001079657">
    <property type="component" value="Unassembled WGS sequence"/>
</dbReference>
<evidence type="ECO:0000256" key="5">
    <source>
        <dbReference type="HAMAP-Rule" id="MF_01185"/>
    </source>
</evidence>
<keyword evidence="6" id="KW-0969">Cilium</keyword>
<accession>A0ABT4CPQ6</accession>
<keyword evidence="4 5" id="KW-0143">Chaperone</keyword>
<comment type="similarity">
    <text evidence="5">Belongs to the FliW family.</text>
</comment>
<gene>
    <name evidence="5 6" type="primary">fliW</name>
    <name evidence="6" type="ORF">OXH55_07220</name>
</gene>
<comment type="function">
    <text evidence="5">Acts as an anti-CsrA protein, binds CsrA and prevents it from repressing translation of its target genes, one of which is flagellin. Binds to flagellin and participates in the assembly of the flagellum.</text>
</comment>
<sequence>MEFKTKYHGVREYEKKDIVTFHKGVPGFEDLRKFIIFNVEDNEMFSILHSIENSEVGFIVVSPFYVKKDYEIKLDDNLVQRLKVEKPEDVMLLNTVTISSNVEEITANLRAPIIINIKEKLGEQIILNNEEYLVKYPLFKEET</sequence>
<keyword evidence="3 5" id="KW-0810">Translation regulation</keyword>
<dbReference type="HAMAP" id="MF_01185">
    <property type="entry name" value="FliW"/>
    <property type="match status" value="1"/>
</dbReference>
<organism evidence="6 7">
    <name type="scientific">Clostridium ganghwense</name>
    <dbReference type="NCBI Taxonomy" id="312089"/>
    <lineage>
        <taxon>Bacteria</taxon>
        <taxon>Bacillati</taxon>
        <taxon>Bacillota</taxon>
        <taxon>Clostridia</taxon>
        <taxon>Eubacteriales</taxon>
        <taxon>Clostridiaceae</taxon>
        <taxon>Clostridium</taxon>
    </lineage>
</organism>
<keyword evidence="2 5" id="KW-1005">Bacterial flagellum biogenesis</keyword>
<keyword evidence="6" id="KW-0966">Cell projection</keyword>
<dbReference type="Pfam" id="PF02623">
    <property type="entry name" value="FliW"/>
    <property type="match status" value="1"/>
</dbReference>